<dbReference type="EMBL" id="JAHMHQ010000002">
    <property type="protein sequence ID" value="KAK1655018.1"/>
    <property type="molecule type" value="Genomic_DNA"/>
</dbReference>
<evidence type="ECO:0000313" key="2">
    <source>
        <dbReference type="Proteomes" id="UP001243989"/>
    </source>
</evidence>
<keyword evidence="2" id="KW-1185">Reference proteome</keyword>
<dbReference type="AlphaFoldDB" id="A0AAJ0A213"/>
<dbReference type="Proteomes" id="UP001243989">
    <property type="component" value="Unassembled WGS sequence"/>
</dbReference>
<dbReference type="GeneID" id="85481366"/>
<evidence type="ECO:0000313" key="1">
    <source>
        <dbReference type="EMBL" id="KAK1655018.1"/>
    </source>
</evidence>
<sequence>MQRWRYPLATAASMRRKPTEWDRDPPPNRCWLIGYLLLDGYRWSALAFTYQNSGRGYPKLTLVGISKSQNAGLGNLVNLNYLTPGPATPRIAPRTAHEGNLPSVFHHASIRFSPPIRPRRLGGHPPSPMQEAVCRSTWPDQQCTSLLNLGLLLSCRLSPGGPFASAQRRGHWNAIKTSRSFDLNASQIGVVCPHRGLSFVNNLTALPRQPSRSICSNRSPVVAETTEAACEASLLAAAASGAVDANKY</sequence>
<protein>
    <submittedName>
        <fullName evidence="1">Uncharacterized protein</fullName>
    </submittedName>
</protein>
<gene>
    <name evidence="1" type="ORF">BDP81DRAFT_92746</name>
</gene>
<name>A0AAJ0A213_9PEZI</name>
<comment type="caution">
    <text evidence="1">The sequence shown here is derived from an EMBL/GenBank/DDBJ whole genome shotgun (WGS) entry which is preliminary data.</text>
</comment>
<dbReference type="RefSeq" id="XP_060451062.1">
    <property type="nucleotide sequence ID" value="XM_060596504.1"/>
</dbReference>
<accession>A0AAJ0A213</accession>
<proteinExistence type="predicted"/>
<organism evidence="1 2">
    <name type="scientific">Colletotrichum phormii</name>
    <dbReference type="NCBI Taxonomy" id="359342"/>
    <lineage>
        <taxon>Eukaryota</taxon>
        <taxon>Fungi</taxon>
        <taxon>Dikarya</taxon>
        <taxon>Ascomycota</taxon>
        <taxon>Pezizomycotina</taxon>
        <taxon>Sordariomycetes</taxon>
        <taxon>Hypocreomycetidae</taxon>
        <taxon>Glomerellales</taxon>
        <taxon>Glomerellaceae</taxon>
        <taxon>Colletotrichum</taxon>
        <taxon>Colletotrichum acutatum species complex</taxon>
    </lineage>
</organism>
<reference evidence="1" key="1">
    <citation type="submission" date="2021-06" db="EMBL/GenBank/DDBJ databases">
        <title>Comparative genomics, transcriptomics and evolutionary studies reveal genomic signatures of adaptation to plant cell wall in hemibiotrophic fungi.</title>
        <authorList>
            <consortium name="DOE Joint Genome Institute"/>
            <person name="Baroncelli R."/>
            <person name="Diaz J.F."/>
            <person name="Benocci T."/>
            <person name="Peng M."/>
            <person name="Battaglia E."/>
            <person name="Haridas S."/>
            <person name="Andreopoulos W."/>
            <person name="Labutti K."/>
            <person name="Pangilinan J."/>
            <person name="Floch G.L."/>
            <person name="Makela M.R."/>
            <person name="Henrissat B."/>
            <person name="Grigoriev I.V."/>
            <person name="Crouch J.A."/>
            <person name="De Vries R.P."/>
            <person name="Sukno S.A."/>
            <person name="Thon M.R."/>
        </authorList>
    </citation>
    <scope>NUCLEOTIDE SEQUENCE</scope>
    <source>
        <strain evidence="1">CBS 102054</strain>
    </source>
</reference>